<evidence type="ECO:0000313" key="2">
    <source>
        <dbReference type="EMBL" id="CAG7906457.1"/>
    </source>
</evidence>
<organism evidence="2 3">
    <name type="scientific">Brassica campestris</name>
    <name type="common">Field mustard</name>
    <dbReference type="NCBI Taxonomy" id="3711"/>
    <lineage>
        <taxon>Eukaryota</taxon>
        <taxon>Viridiplantae</taxon>
        <taxon>Streptophyta</taxon>
        <taxon>Embryophyta</taxon>
        <taxon>Tracheophyta</taxon>
        <taxon>Spermatophyta</taxon>
        <taxon>Magnoliopsida</taxon>
        <taxon>eudicotyledons</taxon>
        <taxon>Gunneridae</taxon>
        <taxon>Pentapetalae</taxon>
        <taxon>rosids</taxon>
        <taxon>malvids</taxon>
        <taxon>Brassicales</taxon>
        <taxon>Brassicaceae</taxon>
        <taxon>Brassiceae</taxon>
        <taxon>Brassica</taxon>
    </lineage>
</organism>
<dbReference type="EMBL" id="LS974620">
    <property type="protein sequence ID" value="CAG7906457.1"/>
    <property type="molecule type" value="Genomic_DNA"/>
</dbReference>
<evidence type="ECO:0000256" key="1">
    <source>
        <dbReference type="SAM" id="MobiDB-lite"/>
    </source>
</evidence>
<reference evidence="2 3" key="1">
    <citation type="submission" date="2021-07" db="EMBL/GenBank/DDBJ databases">
        <authorList>
            <consortium name="Genoscope - CEA"/>
            <person name="William W."/>
        </authorList>
    </citation>
    <scope>NUCLEOTIDE SEQUENCE [LARGE SCALE GENOMIC DNA]</scope>
</reference>
<name>A0A8D9MBX0_BRACM</name>
<protein>
    <submittedName>
        <fullName evidence="2">Uncharacterized protein</fullName>
    </submittedName>
</protein>
<proteinExistence type="predicted"/>
<accession>A0A8D9MBX0</accession>
<evidence type="ECO:0000313" key="3">
    <source>
        <dbReference type="Proteomes" id="UP000694005"/>
    </source>
</evidence>
<dbReference type="AlphaFoldDB" id="A0A8D9MBX0"/>
<gene>
    <name evidence="2" type="ORF">BRAPAZ1V2_A04P13580.2</name>
</gene>
<feature type="compositionally biased region" description="Polar residues" evidence="1">
    <location>
        <begin position="22"/>
        <end position="33"/>
    </location>
</feature>
<dbReference type="Proteomes" id="UP000694005">
    <property type="component" value="Chromosome A04"/>
</dbReference>
<feature type="region of interest" description="Disordered" evidence="1">
    <location>
        <begin position="1"/>
        <end position="33"/>
    </location>
</feature>
<dbReference type="Gramene" id="A04p13580.2_BraZ1">
    <property type="protein sequence ID" value="A04p13580.2_BraZ1.CDS.1"/>
    <property type="gene ID" value="A04g13580.2_BraZ1"/>
</dbReference>
<sequence length="33" mass="3867">MTPQRNYKPHFTTGKRKEVTRTRTTLCSTGKKN</sequence>